<feature type="active site" description="Proton acceptor" evidence="2">
    <location>
        <position position="42"/>
    </location>
</feature>
<dbReference type="GO" id="GO:0046872">
    <property type="term" value="F:metal ion binding"/>
    <property type="evidence" value="ECO:0007669"/>
    <property type="project" value="UniProtKB-KW"/>
</dbReference>
<dbReference type="InterPro" id="IPR001261">
    <property type="entry name" value="ArgE/DapE_CS"/>
</dbReference>
<protein>
    <submittedName>
        <fullName evidence="4">N-acyl-L-amino-acid amidohydrolase</fullName>
    </submittedName>
</protein>
<dbReference type="InterPro" id="IPR052083">
    <property type="entry name" value="Aminoacylase-1_M20A"/>
</dbReference>
<dbReference type="PANTHER" id="PTHR45892">
    <property type="entry name" value="AMINOACYLASE-1"/>
    <property type="match status" value="1"/>
</dbReference>
<comment type="cofactor">
    <cofactor evidence="3">
        <name>Zn(2+)</name>
        <dbReference type="ChEBI" id="CHEBI:29105"/>
    </cofactor>
    <text evidence="3">Binds 2 Zn(2+) ions per subunit.</text>
</comment>
<dbReference type="Pfam" id="PF01546">
    <property type="entry name" value="Peptidase_M20"/>
    <property type="match status" value="1"/>
</dbReference>
<feature type="binding site" evidence="3">
    <location>
        <position position="70"/>
    </location>
    <ligand>
        <name>Zn(2+)</name>
        <dbReference type="ChEBI" id="CHEBI:29105"/>
        <label>1</label>
    </ligand>
</feature>
<feature type="binding site" evidence="3">
    <location>
        <position position="8"/>
    </location>
    <ligand>
        <name>Zn(2+)</name>
        <dbReference type="ChEBI" id="CHEBI:29105"/>
        <label>2</label>
    </ligand>
</feature>
<evidence type="ECO:0000256" key="2">
    <source>
        <dbReference type="PIRSR" id="PIRSR036696-1"/>
    </source>
</evidence>
<reference evidence="4 5" key="1">
    <citation type="submission" date="2016-04" db="EMBL/GenBank/DDBJ databases">
        <title>The genome of Intoshia linei affirms orthonectids as highly simplified spiralians.</title>
        <authorList>
            <person name="Mikhailov K.V."/>
            <person name="Slusarev G.S."/>
            <person name="Nikitin M.A."/>
            <person name="Logacheva M.D."/>
            <person name="Penin A."/>
            <person name="Aleoshin V."/>
            <person name="Panchin Y.V."/>
        </authorList>
    </citation>
    <scope>NUCLEOTIDE SEQUENCE [LARGE SCALE GENOMIC DNA]</scope>
    <source>
        <strain evidence="4">Intl2013</strain>
        <tissue evidence="4">Whole animal</tissue>
    </source>
</reference>
<keyword evidence="3" id="KW-0479">Metal-binding</keyword>
<comment type="caution">
    <text evidence="4">The sequence shown here is derived from an EMBL/GenBank/DDBJ whole genome shotgun (WGS) entry which is preliminary data.</text>
</comment>
<feature type="binding site" evidence="3">
    <location>
        <position position="207"/>
    </location>
    <ligand>
        <name>Zn(2+)</name>
        <dbReference type="ChEBI" id="CHEBI:29105"/>
        <label>2</label>
    </ligand>
</feature>
<keyword evidence="3" id="KW-0862">Zinc</keyword>
<dbReference type="PROSITE" id="PS00759">
    <property type="entry name" value="ARGE_DAPE_CPG2_2"/>
    <property type="match status" value="1"/>
</dbReference>
<dbReference type="OrthoDB" id="3064516at2759"/>
<dbReference type="Gene3D" id="1.10.150.900">
    <property type="match status" value="1"/>
</dbReference>
<dbReference type="SUPFAM" id="SSF53187">
    <property type="entry name" value="Zn-dependent exopeptidases"/>
    <property type="match status" value="1"/>
</dbReference>
<keyword evidence="1 4" id="KW-0378">Hydrolase</keyword>
<dbReference type="PANTHER" id="PTHR45892:SF1">
    <property type="entry name" value="AMINOACYLASE-1"/>
    <property type="match status" value="1"/>
</dbReference>
<name>A0A177BBB2_9BILA</name>
<accession>A0A177BBB2</accession>
<keyword evidence="5" id="KW-1185">Reference proteome</keyword>
<feature type="binding site" evidence="3">
    <location>
        <position position="43"/>
    </location>
    <ligand>
        <name>Zn(2+)</name>
        <dbReference type="ChEBI" id="CHEBI:29105"/>
        <label>2</label>
    </ligand>
</feature>
<organism evidence="4 5">
    <name type="scientific">Intoshia linei</name>
    <dbReference type="NCBI Taxonomy" id="1819745"/>
    <lineage>
        <taxon>Eukaryota</taxon>
        <taxon>Metazoa</taxon>
        <taxon>Spiralia</taxon>
        <taxon>Lophotrochozoa</taxon>
        <taxon>Mesozoa</taxon>
        <taxon>Orthonectida</taxon>
        <taxon>Rhopaluridae</taxon>
        <taxon>Intoshia</taxon>
    </lineage>
</organism>
<dbReference type="GO" id="GO:0004046">
    <property type="term" value="F:aminoacylase activity"/>
    <property type="evidence" value="ECO:0007669"/>
    <property type="project" value="TreeGrafter"/>
</dbReference>
<dbReference type="AlphaFoldDB" id="A0A177BBB2"/>
<dbReference type="EMBL" id="LWCA01000047">
    <property type="protein sequence ID" value="OAF71490.1"/>
    <property type="molecule type" value="Genomic_DNA"/>
</dbReference>
<gene>
    <name evidence="4" type="ORF">A3Q56_00732</name>
</gene>
<evidence type="ECO:0000313" key="5">
    <source>
        <dbReference type="Proteomes" id="UP000078046"/>
    </source>
</evidence>
<proteinExistence type="predicted"/>
<dbReference type="PIRSF" id="PIRSF036696">
    <property type="entry name" value="ACY-1"/>
    <property type="match status" value="1"/>
</dbReference>
<evidence type="ECO:0000313" key="4">
    <source>
        <dbReference type="EMBL" id="OAF71490.1"/>
    </source>
</evidence>
<feature type="binding site" evidence="3">
    <location>
        <position position="8"/>
    </location>
    <ligand>
        <name>Zn(2+)</name>
        <dbReference type="ChEBI" id="CHEBI:29105"/>
        <label>1</label>
    </ligand>
</feature>
<dbReference type="Gene3D" id="3.40.630.10">
    <property type="entry name" value="Zn peptidases"/>
    <property type="match status" value="1"/>
</dbReference>
<sequence length="236" mass="26455">MYARGIQDMKSVGIQYLEAIRMIKPNLKGNYRTVHVSFVPDEEIGGKDGMAIFSKSNDFKKLNVGIGFDEGIDIKIEGNQGHGSKFIKFTAVSKLGGIQTNVIPSCFQMSVDIRVTPDDDDKIDTLIKKWENKYSQTKFKYVTSGTSKCTNLKEGSLTSMFISVLKKRNMKYSELIFTGATDARFLREMNIPVIGFSPMINTPVLLHDNDENLNLNVFKSGIDIYADIIKSLIQIS</sequence>
<dbReference type="InterPro" id="IPR002933">
    <property type="entry name" value="Peptidase_M20"/>
</dbReference>
<evidence type="ECO:0000256" key="1">
    <source>
        <dbReference type="ARBA" id="ARBA00022801"/>
    </source>
</evidence>
<dbReference type="Proteomes" id="UP000078046">
    <property type="component" value="Unassembled WGS sequence"/>
</dbReference>
<evidence type="ECO:0000256" key="3">
    <source>
        <dbReference type="PIRSR" id="PIRSR036696-2"/>
    </source>
</evidence>